<evidence type="ECO:0000256" key="1">
    <source>
        <dbReference type="SAM" id="MobiDB-lite"/>
    </source>
</evidence>
<dbReference type="Proteomes" id="UP000290572">
    <property type="component" value="Unassembled WGS sequence"/>
</dbReference>
<evidence type="ECO:0000313" key="4">
    <source>
        <dbReference type="Proteomes" id="UP000290572"/>
    </source>
</evidence>
<keyword evidence="4" id="KW-1185">Reference proteome</keyword>
<dbReference type="AlphaFoldDB" id="A0A498LR27"/>
<comment type="caution">
    <text evidence="2">The sequence shown here is derived from an EMBL/GenBank/DDBJ whole genome shotgun (WGS) entry which is preliminary data.</text>
</comment>
<gene>
    <name evidence="3" type="ORF">ROHU_003378</name>
    <name evidence="2" type="ORF">ROHU_010779</name>
</gene>
<organism evidence="2 4">
    <name type="scientific">Labeo rohita</name>
    <name type="common">Indian major carp</name>
    <name type="synonym">Cyprinus rohita</name>
    <dbReference type="NCBI Taxonomy" id="84645"/>
    <lineage>
        <taxon>Eukaryota</taxon>
        <taxon>Metazoa</taxon>
        <taxon>Chordata</taxon>
        <taxon>Craniata</taxon>
        <taxon>Vertebrata</taxon>
        <taxon>Euteleostomi</taxon>
        <taxon>Actinopterygii</taxon>
        <taxon>Neopterygii</taxon>
        <taxon>Teleostei</taxon>
        <taxon>Ostariophysi</taxon>
        <taxon>Cypriniformes</taxon>
        <taxon>Cyprinidae</taxon>
        <taxon>Labeoninae</taxon>
        <taxon>Labeonini</taxon>
        <taxon>Labeo</taxon>
    </lineage>
</organism>
<reference evidence="2 4" key="1">
    <citation type="submission" date="2018-03" db="EMBL/GenBank/DDBJ databases">
        <title>Draft genome sequence of Rohu Carp (Labeo rohita).</title>
        <authorList>
            <person name="Das P."/>
            <person name="Kushwaha B."/>
            <person name="Joshi C.G."/>
            <person name="Kumar D."/>
            <person name="Nagpure N.S."/>
            <person name="Sahoo L."/>
            <person name="Das S.P."/>
            <person name="Bit A."/>
            <person name="Patnaik S."/>
            <person name="Meher P.K."/>
            <person name="Jayasankar P."/>
            <person name="Koringa P.G."/>
            <person name="Patel N.V."/>
            <person name="Hinsu A.T."/>
            <person name="Kumar R."/>
            <person name="Pandey M."/>
            <person name="Agarwal S."/>
            <person name="Srivastava S."/>
            <person name="Singh M."/>
            <person name="Iquebal M.A."/>
            <person name="Jaiswal S."/>
            <person name="Angadi U.B."/>
            <person name="Kumar N."/>
            <person name="Raza M."/>
            <person name="Shah T.M."/>
            <person name="Rai A."/>
            <person name="Jena J.K."/>
        </authorList>
    </citation>
    <scope>NUCLEOTIDE SEQUENCE [LARGE SCALE GENOMIC DNA]</scope>
    <source>
        <strain evidence="2">DASCIFA01</strain>
        <tissue evidence="2">Testis</tissue>
    </source>
</reference>
<sequence>MDTRMDRTLPRRLCCVLFVTERLRCVADVFGGGTRLRLVLRSETPRASRTTDHKPWNDRRPDQLKTPRTSLRGCEKGKSSAAHFSP</sequence>
<protein>
    <submittedName>
        <fullName evidence="2">Uncharacterized protein</fullName>
    </submittedName>
</protein>
<feature type="region of interest" description="Disordered" evidence="1">
    <location>
        <begin position="43"/>
        <end position="86"/>
    </location>
</feature>
<name>A0A498LR27_LABRO</name>
<accession>A0A498LR27</accession>
<feature type="compositionally biased region" description="Basic and acidic residues" evidence="1">
    <location>
        <begin position="43"/>
        <end position="65"/>
    </location>
</feature>
<dbReference type="EMBL" id="QBIY01009967">
    <property type="protein sequence ID" value="RXN35959.1"/>
    <property type="molecule type" value="Genomic_DNA"/>
</dbReference>
<dbReference type="EMBL" id="QBIY01013168">
    <property type="protein sequence ID" value="RXN10898.1"/>
    <property type="molecule type" value="Genomic_DNA"/>
</dbReference>
<evidence type="ECO:0000313" key="2">
    <source>
        <dbReference type="EMBL" id="RXN10898.1"/>
    </source>
</evidence>
<evidence type="ECO:0000313" key="3">
    <source>
        <dbReference type="EMBL" id="RXN35959.1"/>
    </source>
</evidence>
<proteinExistence type="predicted"/>